<organism evidence="2">
    <name type="scientific">Cedratvirus Zaza IHUMI</name>
    <dbReference type="NCBI Taxonomy" id="2126979"/>
    <lineage>
        <taxon>Viruses</taxon>
        <taxon>Pithoviruses</taxon>
    </lineage>
</organism>
<protein>
    <submittedName>
        <fullName evidence="2">Uncharacterized protein</fullName>
    </submittedName>
</protein>
<evidence type="ECO:0000313" key="2">
    <source>
        <dbReference type="EMBL" id="SPN79718.1"/>
    </source>
</evidence>
<gene>
    <name evidence="2" type="ORF">ZAZAV_455</name>
</gene>
<dbReference type="Proteomes" id="UP000270547">
    <property type="component" value="Segment"/>
</dbReference>
<sequence>MASYRRGRKNLQPSCISVNLDDIPYIFISGLDDELEDFFLSTKEEEKRKAELEEFVSLFQDRSISEGLRKFFTISPEEAREELDSLSERDYILVLNSKDKTISWYDNVNALSDYIIYPDDEQVVSLIEKIVTSGIPYEDCSPPLQVRTSPGRISPSRERISPSPVKSIPPLGKPPSSLERMSPSLARRYKQIREEEEF</sequence>
<accession>A0A2R8FFL7</accession>
<feature type="region of interest" description="Disordered" evidence="1">
    <location>
        <begin position="141"/>
        <end position="185"/>
    </location>
</feature>
<evidence type="ECO:0000256" key="1">
    <source>
        <dbReference type="SAM" id="MobiDB-lite"/>
    </source>
</evidence>
<dbReference type="EMBL" id="LT994652">
    <property type="protein sequence ID" value="SPN79718.1"/>
    <property type="molecule type" value="Genomic_DNA"/>
</dbReference>
<name>A0A2R8FFL7_9VIRU</name>
<proteinExistence type="predicted"/>
<reference evidence="2" key="1">
    <citation type="submission" date="2018-03" db="EMBL/GenBank/DDBJ databases">
        <authorList>
            <consortium name="Urmite Genomes"/>
        </authorList>
    </citation>
    <scope>NUCLEOTIDE SEQUENCE [LARGE SCALE GENOMIC DNA]</scope>
    <source>
        <strain evidence="2">IHUMI-S29</strain>
    </source>
</reference>